<evidence type="ECO:0000256" key="1">
    <source>
        <dbReference type="SAM" id="MobiDB-lite"/>
    </source>
</evidence>
<name>A0A2L0F5R3_SORCE</name>
<evidence type="ECO:0000259" key="2">
    <source>
        <dbReference type="PROSITE" id="PS50994"/>
    </source>
</evidence>
<feature type="compositionally biased region" description="Polar residues" evidence="1">
    <location>
        <begin position="367"/>
        <end position="380"/>
    </location>
</feature>
<dbReference type="GO" id="GO:0015074">
    <property type="term" value="P:DNA integration"/>
    <property type="evidence" value="ECO:0007669"/>
    <property type="project" value="InterPro"/>
</dbReference>
<dbReference type="InterPro" id="IPR012337">
    <property type="entry name" value="RNaseH-like_sf"/>
</dbReference>
<dbReference type="NCBIfam" id="NF033516">
    <property type="entry name" value="transpos_IS3"/>
    <property type="match status" value="1"/>
</dbReference>
<dbReference type="InterPro" id="IPR036397">
    <property type="entry name" value="RNaseH_sf"/>
</dbReference>
<evidence type="ECO:0000313" key="3">
    <source>
        <dbReference type="EMBL" id="AUX42413.1"/>
    </source>
</evidence>
<dbReference type="InterPro" id="IPR001584">
    <property type="entry name" value="Integrase_cat-core"/>
</dbReference>
<feature type="region of interest" description="Disordered" evidence="1">
    <location>
        <begin position="32"/>
        <end position="53"/>
    </location>
</feature>
<dbReference type="SUPFAM" id="SSF53098">
    <property type="entry name" value="Ribonuclease H-like"/>
    <property type="match status" value="1"/>
</dbReference>
<evidence type="ECO:0000313" key="4">
    <source>
        <dbReference type="EMBL" id="AUX46924.1"/>
    </source>
</evidence>
<dbReference type="Proteomes" id="UP000238348">
    <property type="component" value="Chromosome"/>
</dbReference>
<dbReference type="EMBL" id="CP012673">
    <property type="protein sequence ID" value="AUX46924.1"/>
    <property type="molecule type" value="Genomic_DNA"/>
</dbReference>
<dbReference type="PROSITE" id="PS50994">
    <property type="entry name" value="INTEGRASE"/>
    <property type="match status" value="1"/>
</dbReference>
<gene>
    <name evidence="4" type="primary">int</name>
    <name evidence="3" type="ORF">SOCE26_038440</name>
    <name evidence="4" type="ORF">SOCE26_084340</name>
</gene>
<evidence type="ECO:0000313" key="5">
    <source>
        <dbReference type="Proteomes" id="UP000238348"/>
    </source>
</evidence>
<reference evidence="4 5" key="1">
    <citation type="submission" date="2015-09" db="EMBL/GenBank/DDBJ databases">
        <title>Sorangium comparison.</title>
        <authorList>
            <person name="Zaburannyi N."/>
            <person name="Bunk B."/>
            <person name="Overmann J."/>
            <person name="Mueller R."/>
        </authorList>
    </citation>
    <scope>NUCLEOTIDE SEQUENCE [LARGE SCALE GENOMIC DNA]</scope>
    <source>
        <strain evidence="4 5">So ce26</strain>
    </source>
</reference>
<organism evidence="4 5">
    <name type="scientific">Sorangium cellulosum</name>
    <name type="common">Polyangium cellulosum</name>
    <dbReference type="NCBI Taxonomy" id="56"/>
    <lineage>
        <taxon>Bacteria</taxon>
        <taxon>Pseudomonadati</taxon>
        <taxon>Myxococcota</taxon>
        <taxon>Polyangia</taxon>
        <taxon>Polyangiales</taxon>
        <taxon>Polyangiaceae</taxon>
        <taxon>Sorangium</taxon>
    </lineage>
</organism>
<dbReference type="PANTHER" id="PTHR46889">
    <property type="entry name" value="TRANSPOSASE INSF FOR INSERTION SEQUENCE IS3B-RELATED"/>
    <property type="match status" value="1"/>
</dbReference>
<dbReference type="InterPro" id="IPR048020">
    <property type="entry name" value="Transpos_IS3"/>
</dbReference>
<proteinExistence type="predicted"/>
<sequence length="380" mass="41379">MDVIEELDDPHVPIAQACAALGVSRATLYRQTQPAKPPALSGPAPSPRRLSDPERQAVLDVLHSQEFVDQPPPEVYATLLSRGVYLASIRTMYRLLAASGESGERRAQRGPMAHAKPTLTATAPNQIWTWDITKLRGPLPGVFYCLYVVLDLFSRMTVGWLLAERESAELAEHLFAETVARHGVQPGSLTVHADRGSAMRSEGLAQLLGSLGVVRSFSRPHVSDDNAFSESQFKTLKYQPDYPDRFASLAHARAWCQEFFTWYNDLHQHSGLALFTPADVFYGRVEDVAARRQVALDTAYAAHPERFPNGPPVVRRPPASVAINPLSVDDAAGETAAPTHTGTISAAPEPGATPTAVPRPPRPRPLGSQSRNAPRSAIHS</sequence>
<feature type="region of interest" description="Disordered" evidence="1">
    <location>
        <begin position="332"/>
        <end position="380"/>
    </location>
</feature>
<dbReference type="EMBL" id="CP012673">
    <property type="protein sequence ID" value="AUX42413.1"/>
    <property type="molecule type" value="Genomic_DNA"/>
</dbReference>
<dbReference type="SUPFAM" id="SSF46689">
    <property type="entry name" value="Homeodomain-like"/>
    <property type="match status" value="1"/>
</dbReference>
<dbReference type="RefSeq" id="WP_104981233.1">
    <property type="nucleotide sequence ID" value="NZ_CP012673.1"/>
</dbReference>
<dbReference type="Pfam" id="PF00665">
    <property type="entry name" value="rve"/>
    <property type="match status" value="1"/>
</dbReference>
<feature type="domain" description="Integrase catalytic" evidence="2">
    <location>
        <begin position="120"/>
        <end position="285"/>
    </location>
</feature>
<dbReference type="AlphaFoldDB" id="A0A2L0F5R3"/>
<dbReference type="OrthoDB" id="9801287at2"/>
<dbReference type="InterPro" id="IPR050900">
    <property type="entry name" value="Transposase_IS3/IS150/IS904"/>
</dbReference>
<accession>A0A2L0F5R3</accession>
<protein>
    <submittedName>
        <fullName evidence="4">Integrase</fullName>
    </submittedName>
</protein>
<dbReference type="InterPro" id="IPR009057">
    <property type="entry name" value="Homeodomain-like_sf"/>
</dbReference>
<dbReference type="PANTHER" id="PTHR46889:SF5">
    <property type="entry name" value="INTEGRASE PROTEIN"/>
    <property type="match status" value="1"/>
</dbReference>
<dbReference type="GO" id="GO:0003676">
    <property type="term" value="F:nucleic acid binding"/>
    <property type="evidence" value="ECO:0007669"/>
    <property type="project" value="InterPro"/>
</dbReference>
<dbReference type="Gene3D" id="3.30.420.10">
    <property type="entry name" value="Ribonuclease H-like superfamily/Ribonuclease H"/>
    <property type="match status" value="1"/>
</dbReference>